<reference evidence="8 9" key="1">
    <citation type="journal article" date="2010" name="Stand. Genomic Sci.">
        <title>Complete genome sequence of Spirochaeta smaragdinae type strain (SEBR 4228).</title>
        <authorList>
            <person name="Mavromatis K."/>
            <person name="Yasawong M."/>
            <person name="Chertkov O."/>
            <person name="Lapidus A."/>
            <person name="Lucas S."/>
            <person name="Nolan M."/>
            <person name="Del Rio T.G."/>
            <person name="Tice H."/>
            <person name="Cheng J.F."/>
            <person name="Pitluck S."/>
            <person name="Liolios K."/>
            <person name="Ivanova N."/>
            <person name="Tapia R."/>
            <person name="Han C."/>
            <person name="Bruce D."/>
            <person name="Goodwin L."/>
            <person name="Pati A."/>
            <person name="Chen A."/>
            <person name="Palaniappan K."/>
            <person name="Land M."/>
            <person name="Hauser L."/>
            <person name="Chang Y.J."/>
            <person name="Jeffries C.D."/>
            <person name="Detter J.C."/>
            <person name="Rohde M."/>
            <person name="Brambilla E."/>
            <person name="Spring S."/>
            <person name="Goker M."/>
            <person name="Sikorski J."/>
            <person name="Woyke T."/>
            <person name="Bristow J."/>
            <person name="Eisen J.A."/>
            <person name="Markowitz V."/>
            <person name="Hugenholtz P."/>
            <person name="Klenk H.P."/>
            <person name="Kyrpides N.C."/>
        </authorList>
    </citation>
    <scope>NUCLEOTIDE SEQUENCE [LARGE SCALE GENOMIC DNA]</scope>
    <source>
        <strain evidence="9">DSM 11293 / JCM 15392 / SEBR 4228</strain>
    </source>
</reference>
<dbReference type="InterPro" id="IPR015867">
    <property type="entry name" value="N-reg_PII/ATP_PRibTrfase_C"/>
</dbReference>
<feature type="transmembrane region" description="Helical" evidence="6">
    <location>
        <begin position="116"/>
        <end position="136"/>
    </location>
</feature>
<dbReference type="PANTHER" id="PTHR33545:SF5">
    <property type="entry name" value="UPF0750 MEMBRANE PROTEIN YITT"/>
    <property type="match status" value="1"/>
</dbReference>
<feature type="domain" description="DUF2179" evidence="7">
    <location>
        <begin position="238"/>
        <end position="292"/>
    </location>
</feature>
<keyword evidence="9" id="KW-1185">Reference proteome</keyword>
<evidence type="ECO:0000256" key="3">
    <source>
        <dbReference type="ARBA" id="ARBA00022692"/>
    </source>
</evidence>
<proteinExistence type="predicted"/>
<dbReference type="Proteomes" id="UP000002318">
    <property type="component" value="Chromosome"/>
</dbReference>
<accession>E1R1I7</accession>
<dbReference type="InterPro" id="IPR051461">
    <property type="entry name" value="UPF0750_membrane"/>
</dbReference>
<feature type="transmembrane region" description="Helical" evidence="6">
    <location>
        <begin position="191"/>
        <end position="209"/>
    </location>
</feature>
<keyword evidence="3 6" id="KW-0812">Transmembrane</keyword>
<evidence type="ECO:0000256" key="4">
    <source>
        <dbReference type="ARBA" id="ARBA00022989"/>
    </source>
</evidence>
<dbReference type="EMBL" id="CP002116">
    <property type="protein sequence ID" value="ADK81128.1"/>
    <property type="molecule type" value="Genomic_DNA"/>
</dbReference>
<dbReference type="OrthoDB" id="265478at2"/>
<organism evidence="8 9">
    <name type="scientific">Sediminispirochaeta smaragdinae (strain DSM 11293 / JCM 15392 / SEBR 4228)</name>
    <name type="common">Spirochaeta smaragdinae</name>
    <dbReference type="NCBI Taxonomy" id="573413"/>
    <lineage>
        <taxon>Bacteria</taxon>
        <taxon>Pseudomonadati</taxon>
        <taxon>Spirochaetota</taxon>
        <taxon>Spirochaetia</taxon>
        <taxon>Spirochaetales</taxon>
        <taxon>Spirochaetaceae</taxon>
        <taxon>Sediminispirochaeta</taxon>
    </lineage>
</organism>
<sequence>MPNKINSFLDVLKAGALVLFSGIIYAVAIKYFIMPSKVIMTGSEGIALATSYFYSSERLFVLLYAIFQTALIIFSFVKIGWIFSTKTILTILTIIVLLLILPDIKVASPEPENERLLLVLFGAIIAGIGKVVSFLNRGSTGDEDIVSVYFSEKLRKPVGKISIFAGVISTVYGLILNFVNSHDISIVANTLIYTVIYIFVGAFTVNTIYKRYRYSNIMINSENPEEVIKIIKSILPERTYTRISGTGGYSSKERTLISIIVTQEELPQIIRSIEQMEGNYFLYHSEIDGIKGRFTYSKIR</sequence>
<keyword evidence="4 6" id="KW-1133">Transmembrane helix</keyword>
<feature type="transmembrane region" description="Helical" evidence="6">
    <location>
        <begin position="88"/>
        <end position="104"/>
    </location>
</feature>
<feature type="transmembrane region" description="Helical" evidence="6">
    <location>
        <begin position="59"/>
        <end position="81"/>
    </location>
</feature>
<keyword evidence="2" id="KW-1003">Cell membrane</keyword>
<dbReference type="eggNOG" id="COG1284">
    <property type="taxonomic scope" value="Bacteria"/>
</dbReference>
<dbReference type="RefSeq" id="WP_013254592.1">
    <property type="nucleotide sequence ID" value="NC_014364.1"/>
</dbReference>
<keyword evidence="5 6" id="KW-0472">Membrane</keyword>
<evidence type="ECO:0000256" key="2">
    <source>
        <dbReference type="ARBA" id="ARBA00022475"/>
    </source>
</evidence>
<dbReference type="PANTHER" id="PTHR33545">
    <property type="entry name" value="UPF0750 MEMBRANE PROTEIN YITT-RELATED"/>
    <property type="match status" value="1"/>
</dbReference>
<dbReference type="AlphaFoldDB" id="E1R1I7"/>
<gene>
    <name evidence="8" type="ordered locus">Spirs_2006</name>
</gene>
<dbReference type="InterPro" id="IPR019264">
    <property type="entry name" value="DUF2179"/>
</dbReference>
<dbReference type="Pfam" id="PF02588">
    <property type="entry name" value="YitT_membrane"/>
    <property type="match status" value="1"/>
</dbReference>
<feature type="transmembrane region" description="Helical" evidence="6">
    <location>
        <begin position="12"/>
        <end position="33"/>
    </location>
</feature>
<protein>
    <recommendedName>
        <fullName evidence="7">DUF2179 domain-containing protein</fullName>
    </recommendedName>
</protein>
<comment type="subcellular location">
    <subcellularLocation>
        <location evidence="1">Cell membrane</location>
        <topology evidence="1">Multi-pass membrane protein</topology>
    </subcellularLocation>
</comment>
<dbReference type="KEGG" id="ssm:Spirs_2006"/>
<dbReference type="GO" id="GO:0005886">
    <property type="term" value="C:plasma membrane"/>
    <property type="evidence" value="ECO:0007669"/>
    <property type="project" value="UniProtKB-SubCell"/>
</dbReference>
<dbReference type="Gene3D" id="3.30.70.120">
    <property type="match status" value="1"/>
</dbReference>
<evidence type="ECO:0000313" key="9">
    <source>
        <dbReference type="Proteomes" id="UP000002318"/>
    </source>
</evidence>
<evidence type="ECO:0000313" key="8">
    <source>
        <dbReference type="EMBL" id="ADK81128.1"/>
    </source>
</evidence>
<feature type="transmembrane region" description="Helical" evidence="6">
    <location>
        <begin position="157"/>
        <end position="179"/>
    </location>
</feature>
<evidence type="ECO:0000256" key="5">
    <source>
        <dbReference type="ARBA" id="ARBA00023136"/>
    </source>
</evidence>
<dbReference type="Pfam" id="PF10035">
    <property type="entry name" value="DUF2179"/>
    <property type="match status" value="1"/>
</dbReference>
<evidence type="ECO:0000256" key="6">
    <source>
        <dbReference type="SAM" id="Phobius"/>
    </source>
</evidence>
<dbReference type="HOGENOM" id="CLU_949051_0_0_12"/>
<evidence type="ECO:0000259" key="7">
    <source>
        <dbReference type="Pfam" id="PF10035"/>
    </source>
</evidence>
<evidence type="ECO:0000256" key="1">
    <source>
        <dbReference type="ARBA" id="ARBA00004651"/>
    </source>
</evidence>
<dbReference type="STRING" id="573413.Spirs_2006"/>
<dbReference type="InterPro" id="IPR003740">
    <property type="entry name" value="YitT"/>
</dbReference>
<name>E1R1I7_SEDSS</name>